<sequence>MKAPRCPFPSFSLVMSEPLDSTCSRVPSERPSQVFRYQPYPKSRRVLDLDDLAMRTIDERFDEPLLNRTSTIGSARNCGVKQDADSSAVIHLHDAIHHTAGKDRQGGSMAGRLSMTTLVIDLAFAVKRKMSYFHSPRA</sequence>
<dbReference type="OrthoDB" id="2637024at2759"/>
<evidence type="ECO:0000313" key="1">
    <source>
        <dbReference type="EMBL" id="KZP25265.1"/>
    </source>
</evidence>
<accession>A0A166NQ55</accession>
<dbReference type="EMBL" id="KV417521">
    <property type="protein sequence ID" value="KZP25265.1"/>
    <property type="molecule type" value="Genomic_DNA"/>
</dbReference>
<gene>
    <name evidence="1" type="ORF">FIBSPDRAFT_1041425</name>
</gene>
<protein>
    <submittedName>
        <fullName evidence="1">Uncharacterized protein</fullName>
    </submittedName>
</protein>
<name>A0A166NQ55_9AGAM</name>
<dbReference type="Proteomes" id="UP000076532">
    <property type="component" value="Unassembled WGS sequence"/>
</dbReference>
<keyword evidence="2" id="KW-1185">Reference proteome</keyword>
<dbReference type="AlphaFoldDB" id="A0A166NQ55"/>
<reference evidence="1 2" key="1">
    <citation type="journal article" date="2016" name="Mol. Biol. Evol.">
        <title>Comparative Genomics of Early-Diverging Mushroom-Forming Fungi Provides Insights into the Origins of Lignocellulose Decay Capabilities.</title>
        <authorList>
            <person name="Nagy L.G."/>
            <person name="Riley R."/>
            <person name="Tritt A."/>
            <person name="Adam C."/>
            <person name="Daum C."/>
            <person name="Floudas D."/>
            <person name="Sun H."/>
            <person name="Yadav J.S."/>
            <person name="Pangilinan J."/>
            <person name="Larsson K.H."/>
            <person name="Matsuura K."/>
            <person name="Barry K."/>
            <person name="Labutti K."/>
            <person name="Kuo R."/>
            <person name="Ohm R.A."/>
            <person name="Bhattacharya S.S."/>
            <person name="Shirouzu T."/>
            <person name="Yoshinaga Y."/>
            <person name="Martin F.M."/>
            <person name="Grigoriev I.V."/>
            <person name="Hibbett D.S."/>
        </authorList>
    </citation>
    <scope>NUCLEOTIDE SEQUENCE [LARGE SCALE GENOMIC DNA]</scope>
    <source>
        <strain evidence="1 2">CBS 109695</strain>
    </source>
</reference>
<proteinExistence type="predicted"/>
<organism evidence="1 2">
    <name type="scientific">Athelia psychrophila</name>
    <dbReference type="NCBI Taxonomy" id="1759441"/>
    <lineage>
        <taxon>Eukaryota</taxon>
        <taxon>Fungi</taxon>
        <taxon>Dikarya</taxon>
        <taxon>Basidiomycota</taxon>
        <taxon>Agaricomycotina</taxon>
        <taxon>Agaricomycetes</taxon>
        <taxon>Agaricomycetidae</taxon>
        <taxon>Atheliales</taxon>
        <taxon>Atheliaceae</taxon>
        <taxon>Athelia</taxon>
    </lineage>
</organism>
<evidence type="ECO:0000313" key="2">
    <source>
        <dbReference type="Proteomes" id="UP000076532"/>
    </source>
</evidence>